<keyword evidence="5 8" id="KW-1133">Transmembrane helix</keyword>
<evidence type="ECO:0000313" key="11">
    <source>
        <dbReference type="EMBL" id="KAL1859705.1"/>
    </source>
</evidence>
<evidence type="ECO:0000259" key="10">
    <source>
        <dbReference type="SMART" id="SM01320"/>
    </source>
</evidence>
<keyword evidence="4 9" id="KW-0732">Signal</keyword>
<feature type="domain" description="ML-like" evidence="10">
    <location>
        <begin position="50"/>
        <end position="192"/>
    </location>
</feature>
<keyword evidence="6 8" id="KW-0472">Membrane</keyword>
<feature type="chain" id="PRO_5045835872" description="ML-like domain-containing protein" evidence="9">
    <location>
        <begin position="27"/>
        <end position="910"/>
    </location>
</feature>
<feature type="region of interest" description="Disordered" evidence="7">
    <location>
        <begin position="778"/>
        <end position="813"/>
    </location>
</feature>
<dbReference type="InterPro" id="IPR010308">
    <property type="entry name" value="TRP_C"/>
</dbReference>
<feature type="transmembrane region" description="Helical" evidence="8">
    <location>
        <begin position="381"/>
        <end position="406"/>
    </location>
</feature>
<feature type="transmembrane region" description="Helical" evidence="8">
    <location>
        <begin position="427"/>
        <end position="449"/>
    </location>
</feature>
<dbReference type="PANTHER" id="PTHR31145">
    <property type="entry name" value="INTEGRAL MEMBRANE PROTEIN (AFU_ORTHOLOGUE AFUA_7G01610)"/>
    <property type="match status" value="1"/>
</dbReference>
<protein>
    <recommendedName>
        <fullName evidence="10">ML-like domain-containing protein</fullName>
    </recommendedName>
</protein>
<feature type="compositionally biased region" description="Polar residues" evidence="7">
    <location>
        <begin position="793"/>
        <end position="805"/>
    </location>
</feature>
<gene>
    <name evidence="11" type="ORF">Daus18300_009424</name>
</gene>
<feature type="transmembrane region" description="Helical" evidence="8">
    <location>
        <begin position="232"/>
        <end position="253"/>
    </location>
</feature>
<evidence type="ECO:0000256" key="4">
    <source>
        <dbReference type="ARBA" id="ARBA00022729"/>
    </source>
</evidence>
<feature type="transmembrane region" description="Helical" evidence="8">
    <location>
        <begin position="660"/>
        <end position="685"/>
    </location>
</feature>
<evidence type="ECO:0000256" key="9">
    <source>
        <dbReference type="SAM" id="SignalP"/>
    </source>
</evidence>
<organism evidence="11 12">
    <name type="scientific">Diaporthe australafricana</name>
    <dbReference type="NCBI Taxonomy" id="127596"/>
    <lineage>
        <taxon>Eukaryota</taxon>
        <taxon>Fungi</taxon>
        <taxon>Dikarya</taxon>
        <taxon>Ascomycota</taxon>
        <taxon>Pezizomycotina</taxon>
        <taxon>Sordariomycetes</taxon>
        <taxon>Sordariomycetidae</taxon>
        <taxon>Diaporthales</taxon>
        <taxon>Diaporthaceae</taxon>
        <taxon>Diaporthe</taxon>
    </lineage>
</organism>
<sequence>MATRIILQGFTASLPLLAYLVPTATARETQYISGTSVNGITKQLAVNRTPALYTGNFGDCLGGQSLFNITKFDAAYYKDNSTVLFHLDGTSSIKNESLVMRFSMDAYGENRCQMIFDPCFVNIHSLCPLNTTVPVEAWAIFPVGPTQVGSIPNLAFTIPDFEGSVRLQIFANSTKAQIGCFQASMKNGITMGHPQGISSVLALFTLVAVAASFATAAYGVSITHMRTHYAHSISATVIIETFQSIFFSGALSLNFPSVLVAWWSNFAWSAAQIFSRPTIKSMNSFNGVSDNASQVGNAGPVVPNNNEAGLAQQIYGRAHRLLTETTNHIMRRQPYNTSDPYDYTWAGRAASPGIPLPGTWTGFQGTLAVINIPAADAFTTALTWLSVLLGIMILSMTLSKGFLEFLVRIKRVREDRLLYFRSHWTRYMVLASLRVLFMSFGMIVTLIFYQFSIGESAGAKALAAVFFLLFLLGIGGLVTYACHLRLRFGQCTIRRDRIMVMRKTLLRTIPLICFVRLSTLKEVELPETPIISMPFIEVSYRDHEIDRFNMHQDDAYIKKFGWLSARYRRTRWWFFSCDLLYQLVRAVFIGGAVASPQAQVYGLFVFEIVALMVVAKLNPFEGRRNMALAVWMLGTSKILTAGLSVAFLPTMSTSRIVATAIGFVIIVVQGLLIVGLMILVALGALSSYMSLTRNKDEFSPQALDSIRVQYFEHLQTTEVDLHLSKGQMKWQNKLQEAEKDKLPVQPSFSVISVKRMSKIEDEYEDAFGALEEYMEEAPAFDPDRPSRAKRLSRTNSVSSRMSTHSLPRAARLKRASWSSRDFGEWDALSLQRPDSGLVKRLSGYGVPLSNSSNAISPYVVEEEPALRDSEEALAETDHHPTRPTTPLESLPNSVPPLRATTGEPKADKGR</sequence>
<feature type="compositionally biased region" description="Basic and acidic residues" evidence="7">
    <location>
        <begin position="864"/>
        <end position="880"/>
    </location>
</feature>
<name>A0ABR3WE32_9PEZI</name>
<evidence type="ECO:0000256" key="6">
    <source>
        <dbReference type="ARBA" id="ARBA00023136"/>
    </source>
</evidence>
<feature type="transmembrane region" description="Helical" evidence="8">
    <location>
        <begin position="598"/>
        <end position="615"/>
    </location>
</feature>
<reference evidence="11 12" key="1">
    <citation type="journal article" date="2024" name="IMA Fungus">
        <title>IMA Genome - F19 : A genome assembly and annotation guide to empower mycologists, including annotated draft genome sequences of Ceratocystis pirilliformis, Diaporthe australafricana, Fusarium ophioides, Paecilomyces lecythidis, and Sporothrix stenoceras.</title>
        <authorList>
            <person name="Aylward J."/>
            <person name="Wilson A.M."/>
            <person name="Visagie C.M."/>
            <person name="Spraker J."/>
            <person name="Barnes I."/>
            <person name="Buitendag C."/>
            <person name="Ceriani C."/>
            <person name="Del Mar Angel L."/>
            <person name="du Plessis D."/>
            <person name="Fuchs T."/>
            <person name="Gasser K."/>
            <person name="Kramer D."/>
            <person name="Li W."/>
            <person name="Munsamy K."/>
            <person name="Piso A."/>
            <person name="Price J.L."/>
            <person name="Sonnekus B."/>
            <person name="Thomas C."/>
            <person name="van der Nest A."/>
            <person name="van Dijk A."/>
            <person name="van Heerden A."/>
            <person name="van Vuuren N."/>
            <person name="Yilmaz N."/>
            <person name="Duong T.A."/>
            <person name="van der Merwe N.A."/>
            <person name="Wingfield M.J."/>
            <person name="Wingfield B.D."/>
        </authorList>
    </citation>
    <scope>NUCLEOTIDE SEQUENCE [LARGE SCALE GENOMIC DNA]</scope>
    <source>
        <strain evidence="11 12">CMW 18300</strain>
    </source>
</reference>
<comment type="similarity">
    <text evidence="2">Belongs to the transient receptor potential (TRP) ion channel family.</text>
</comment>
<evidence type="ECO:0000256" key="1">
    <source>
        <dbReference type="ARBA" id="ARBA00004141"/>
    </source>
</evidence>
<dbReference type="PANTHER" id="PTHR31145:SF7">
    <property type="entry name" value="TRP-LIKE ION CHANNEL"/>
    <property type="match status" value="1"/>
</dbReference>
<feature type="compositionally biased region" description="Polar residues" evidence="7">
    <location>
        <begin position="882"/>
        <end position="892"/>
    </location>
</feature>
<feature type="region of interest" description="Disordered" evidence="7">
    <location>
        <begin position="861"/>
        <end position="910"/>
    </location>
</feature>
<evidence type="ECO:0000256" key="8">
    <source>
        <dbReference type="SAM" id="Phobius"/>
    </source>
</evidence>
<evidence type="ECO:0000256" key="3">
    <source>
        <dbReference type="ARBA" id="ARBA00022692"/>
    </source>
</evidence>
<dbReference type="Pfam" id="PF06011">
    <property type="entry name" value="TRP"/>
    <property type="match status" value="1"/>
</dbReference>
<comment type="subcellular location">
    <subcellularLocation>
        <location evidence="1">Membrane</location>
        <topology evidence="1">Multi-pass membrane protein</topology>
    </subcellularLocation>
</comment>
<feature type="signal peptide" evidence="9">
    <location>
        <begin position="1"/>
        <end position="26"/>
    </location>
</feature>
<feature type="transmembrane region" description="Helical" evidence="8">
    <location>
        <begin position="200"/>
        <end position="220"/>
    </location>
</feature>
<evidence type="ECO:0000256" key="2">
    <source>
        <dbReference type="ARBA" id="ARBA00010642"/>
    </source>
</evidence>
<dbReference type="InterPro" id="IPR040241">
    <property type="entry name" value="TRP_Flc/Pkd2-like"/>
</dbReference>
<evidence type="ECO:0000256" key="7">
    <source>
        <dbReference type="SAM" id="MobiDB-lite"/>
    </source>
</evidence>
<accession>A0ABR3WE32</accession>
<dbReference type="Pfam" id="PF14558">
    <property type="entry name" value="TRP_N"/>
    <property type="match status" value="1"/>
</dbReference>
<feature type="transmembrane region" description="Helical" evidence="8">
    <location>
        <begin position="461"/>
        <end position="482"/>
    </location>
</feature>
<evidence type="ECO:0000313" key="12">
    <source>
        <dbReference type="Proteomes" id="UP001583177"/>
    </source>
</evidence>
<feature type="transmembrane region" description="Helical" evidence="8">
    <location>
        <begin position="627"/>
        <end position="648"/>
    </location>
</feature>
<proteinExistence type="inferred from homology"/>
<dbReference type="InterPro" id="IPR032800">
    <property type="entry name" value="TRP_N"/>
</dbReference>
<feature type="transmembrane region" description="Helical" evidence="8">
    <location>
        <begin position="572"/>
        <end position="592"/>
    </location>
</feature>
<comment type="caution">
    <text evidence="11">The sequence shown here is derived from an EMBL/GenBank/DDBJ whole genome shotgun (WGS) entry which is preliminary data.</text>
</comment>
<dbReference type="EMBL" id="JAWRVE010000096">
    <property type="protein sequence ID" value="KAL1859705.1"/>
    <property type="molecule type" value="Genomic_DNA"/>
</dbReference>
<keyword evidence="3 8" id="KW-0812">Transmembrane</keyword>
<dbReference type="Proteomes" id="UP001583177">
    <property type="component" value="Unassembled WGS sequence"/>
</dbReference>
<keyword evidence="12" id="KW-1185">Reference proteome</keyword>
<evidence type="ECO:0000256" key="5">
    <source>
        <dbReference type="ARBA" id="ARBA00022989"/>
    </source>
</evidence>
<dbReference type="SMART" id="SM01320">
    <property type="entry name" value="TRP_N"/>
    <property type="match status" value="1"/>
</dbReference>